<sequence>MFRAPQDNDEEASNALETHATELDLPVFYDHTAITSQPTSGMDTESVVRRPIPVSTIDWQTTNVSQFVPLTGLDFLIGAEQLLVQQTIELHDLLRNVESENRYTVKVPRGETLYYASESSTSCQRMCFGTTRSFIMTLYDQTQQEAMQFRRRLACGGCIFWCYLQVLEVWIPPGELIGVIQQQISPSTPTFLIYNKDNSIIYRIEGPSTCACTSLGKDAHFKVYSSDGMTQVGSINHQWDQILADYHLCVQFPSRSIEARHKALLLGASFLLEYMYYQSSKLSSTENGNLRTLHTTYIGNGGYFPL</sequence>
<comment type="cofactor">
    <cofactor evidence="2">
        <name>Ca(2+)</name>
        <dbReference type="ChEBI" id="CHEBI:29108"/>
    </cofactor>
</comment>
<proteinExistence type="inferred from homology"/>
<keyword evidence="2" id="KW-0449">Lipoprotein</keyword>
<name>A0AAN7PXV4_9COLE</name>
<evidence type="ECO:0000256" key="1">
    <source>
        <dbReference type="ARBA" id="ARBA00005350"/>
    </source>
</evidence>
<dbReference type="AlphaFoldDB" id="A0AAN7PXV4"/>
<keyword evidence="2" id="KW-0564">Palmitate</keyword>
<gene>
    <name evidence="3" type="ORF">RN001_015914</name>
</gene>
<dbReference type="InterPro" id="IPR005552">
    <property type="entry name" value="Scramblase"/>
</dbReference>
<comment type="function">
    <text evidence="2">May mediate accelerated ATP-independent bidirectional transbilayer migration of phospholipids upon binding calcium ions that results in a loss of phospholipid asymmetry in the plasma membrane.</text>
</comment>
<comment type="similarity">
    <text evidence="1 2">Belongs to the phospholipid scramblase family.</text>
</comment>
<keyword evidence="4" id="KW-1185">Reference proteome</keyword>
<keyword evidence="2" id="KW-0106">Calcium</keyword>
<evidence type="ECO:0000313" key="3">
    <source>
        <dbReference type="EMBL" id="KAK4871790.1"/>
    </source>
</evidence>
<dbReference type="EMBL" id="JARPUR010000008">
    <property type="protein sequence ID" value="KAK4871790.1"/>
    <property type="molecule type" value="Genomic_DNA"/>
</dbReference>
<dbReference type="PANTHER" id="PTHR23248">
    <property type="entry name" value="PHOSPHOLIPID SCRAMBLASE-RELATED"/>
    <property type="match status" value="1"/>
</dbReference>
<dbReference type="GO" id="GO:0005886">
    <property type="term" value="C:plasma membrane"/>
    <property type="evidence" value="ECO:0007669"/>
    <property type="project" value="TreeGrafter"/>
</dbReference>
<dbReference type="Proteomes" id="UP001353858">
    <property type="component" value="Unassembled WGS sequence"/>
</dbReference>
<protein>
    <recommendedName>
        <fullName evidence="2">Phospholipid scramblase</fullName>
    </recommendedName>
</protein>
<dbReference type="GO" id="GO:0017128">
    <property type="term" value="F:phospholipid scramblase activity"/>
    <property type="evidence" value="ECO:0007669"/>
    <property type="project" value="InterPro"/>
</dbReference>
<organism evidence="3 4">
    <name type="scientific">Aquatica leii</name>
    <dbReference type="NCBI Taxonomy" id="1421715"/>
    <lineage>
        <taxon>Eukaryota</taxon>
        <taxon>Metazoa</taxon>
        <taxon>Ecdysozoa</taxon>
        <taxon>Arthropoda</taxon>
        <taxon>Hexapoda</taxon>
        <taxon>Insecta</taxon>
        <taxon>Pterygota</taxon>
        <taxon>Neoptera</taxon>
        <taxon>Endopterygota</taxon>
        <taxon>Coleoptera</taxon>
        <taxon>Polyphaga</taxon>
        <taxon>Elateriformia</taxon>
        <taxon>Elateroidea</taxon>
        <taxon>Lampyridae</taxon>
        <taxon>Luciolinae</taxon>
        <taxon>Aquatica</taxon>
    </lineage>
</organism>
<reference evidence="4" key="1">
    <citation type="submission" date="2023-01" db="EMBL/GenBank/DDBJ databases">
        <title>Key to firefly adult light organ development and bioluminescence: homeobox transcription factors regulate luciferase expression and transportation to peroxisome.</title>
        <authorList>
            <person name="Fu X."/>
        </authorList>
    </citation>
    <scope>NUCLEOTIDE SEQUENCE [LARGE SCALE GENOMIC DNA]</scope>
</reference>
<dbReference type="PANTHER" id="PTHR23248:SF4">
    <property type="entry name" value="PHOSPHOLIPID SCRAMBLASE"/>
    <property type="match status" value="1"/>
</dbReference>
<accession>A0AAN7PXV4</accession>
<comment type="caution">
    <text evidence="3">The sequence shown here is derived from an EMBL/GenBank/DDBJ whole genome shotgun (WGS) entry which is preliminary data.</text>
</comment>
<dbReference type="Pfam" id="PF03803">
    <property type="entry name" value="Scramblase"/>
    <property type="match status" value="1"/>
</dbReference>
<evidence type="ECO:0000313" key="4">
    <source>
        <dbReference type="Proteomes" id="UP001353858"/>
    </source>
</evidence>
<evidence type="ECO:0000256" key="2">
    <source>
        <dbReference type="RuleBase" id="RU363116"/>
    </source>
</evidence>